<evidence type="ECO:0000256" key="1">
    <source>
        <dbReference type="SAM" id="Coils"/>
    </source>
</evidence>
<dbReference type="RefSeq" id="WP_146574201.1">
    <property type="nucleotide sequence ID" value="NZ_SJPH01000004.1"/>
</dbReference>
<dbReference type="Gene3D" id="3.40.50.410">
    <property type="entry name" value="von Willebrand factor, type A domain"/>
    <property type="match status" value="1"/>
</dbReference>
<dbReference type="OrthoDB" id="9766126at2"/>
<feature type="region of interest" description="Disordered" evidence="2">
    <location>
        <begin position="343"/>
        <end position="362"/>
    </location>
</feature>
<name>A0A5C5VX52_9BACT</name>
<comment type="caution">
    <text evidence="3">The sequence shown here is derived from an EMBL/GenBank/DDBJ whole genome shotgun (WGS) entry which is preliminary data.</text>
</comment>
<organism evidence="3 4">
    <name type="scientific">Botrimarina hoheduenensis</name>
    <dbReference type="NCBI Taxonomy" id="2528000"/>
    <lineage>
        <taxon>Bacteria</taxon>
        <taxon>Pseudomonadati</taxon>
        <taxon>Planctomycetota</taxon>
        <taxon>Planctomycetia</taxon>
        <taxon>Pirellulales</taxon>
        <taxon>Lacipirellulaceae</taxon>
        <taxon>Botrimarina</taxon>
    </lineage>
</organism>
<feature type="coiled-coil region" evidence="1">
    <location>
        <begin position="195"/>
        <end position="261"/>
    </location>
</feature>
<evidence type="ECO:0000313" key="3">
    <source>
        <dbReference type="EMBL" id="TWT43236.1"/>
    </source>
</evidence>
<keyword evidence="4" id="KW-1185">Reference proteome</keyword>
<dbReference type="SUPFAM" id="SSF53300">
    <property type="entry name" value="vWA-like"/>
    <property type="match status" value="1"/>
</dbReference>
<evidence type="ECO:0000313" key="4">
    <source>
        <dbReference type="Proteomes" id="UP000318995"/>
    </source>
</evidence>
<evidence type="ECO:0000256" key="2">
    <source>
        <dbReference type="SAM" id="MobiDB-lite"/>
    </source>
</evidence>
<reference evidence="3 4" key="1">
    <citation type="submission" date="2019-02" db="EMBL/GenBank/DDBJ databases">
        <title>Deep-cultivation of Planctomycetes and their phenomic and genomic characterization uncovers novel biology.</title>
        <authorList>
            <person name="Wiegand S."/>
            <person name="Jogler M."/>
            <person name="Boedeker C."/>
            <person name="Pinto D."/>
            <person name="Vollmers J."/>
            <person name="Rivas-Marin E."/>
            <person name="Kohn T."/>
            <person name="Peeters S.H."/>
            <person name="Heuer A."/>
            <person name="Rast P."/>
            <person name="Oberbeckmann S."/>
            <person name="Bunk B."/>
            <person name="Jeske O."/>
            <person name="Meyerdierks A."/>
            <person name="Storesund J.E."/>
            <person name="Kallscheuer N."/>
            <person name="Luecker S."/>
            <person name="Lage O.M."/>
            <person name="Pohl T."/>
            <person name="Merkel B.J."/>
            <person name="Hornburger P."/>
            <person name="Mueller R.-W."/>
            <person name="Bruemmer F."/>
            <person name="Labrenz M."/>
            <person name="Spormann A.M."/>
            <person name="Op Den Camp H."/>
            <person name="Overmann J."/>
            <person name="Amann R."/>
            <person name="Jetten M.S.M."/>
            <person name="Mascher T."/>
            <person name="Medema M.H."/>
            <person name="Devos D.P."/>
            <person name="Kaster A.-K."/>
            <person name="Ovreas L."/>
            <person name="Rohde M."/>
            <person name="Galperin M.Y."/>
            <person name="Jogler C."/>
        </authorList>
    </citation>
    <scope>NUCLEOTIDE SEQUENCE [LARGE SCALE GENOMIC DNA]</scope>
    <source>
        <strain evidence="3 4">Pla111</strain>
    </source>
</reference>
<dbReference type="Proteomes" id="UP000318995">
    <property type="component" value="Unassembled WGS sequence"/>
</dbReference>
<proteinExistence type="predicted"/>
<dbReference type="EMBL" id="SJPH01000004">
    <property type="protein sequence ID" value="TWT43236.1"/>
    <property type="molecule type" value="Genomic_DNA"/>
</dbReference>
<gene>
    <name evidence="3" type="ORF">Pla111_21860</name>
</gene>
<protein>
    <recommendedName>
        <fullName evidence="5">VWFA domain-containing protein</fullName>
    </recommendedName>
</protein>
<evidence type="ECO:0008006" key="5">
    <source>
        <dbReference type="Google" id="ProtNLM"/>
    </source>
</evidence>
<dbReference type="CDD" id="cd00198">
    <property type="entry name" value="vWFA"/>
    <property type="match status" value="1"/>
</dbReference>
<keyword evidence="1" id="KW-0175">Coiled coil</keyword>
<dbReference type="AlphaFoldDB" id="A0A5C5VX52"/>
<accession>A0A5C5VX52</accession>
<sequence length="594" mass="66820">MAVLWSDAYRWRMATRDQLGGVIHSYQRYDPVRFPSPTEPPPDVVSAAFEHALMFGERRELTAEELARAVHLDPSQIAGLGPSIDALRAMLEERKRKILATYETRKAIKRARKALHAAAAGAKPPTKLADRYHQAIRTEQLRELERLWYATGDDSSPFARQVVQVLERMGDKYQVDELDAKYAFTGREAMTVEKALEVKEELEKIDELLKQLEEAAKTAQIGVIDLEMLSEFAEPGDVDQLSALQQQVQDYLRDIAEQQGLAEGKGGGSFQLTPKAYRVFQSKLLQRLFGQLEASRTGRHTGDISGEGAVETQRTKPFEFGDSIANMDVVSTFTNALLREAAQPQPPAAGDTPQQKPRGFRLRSDDIVVHKTRNTPKAATTVVMDMSGSMRYDGQYINVKRMALALQGLLRSEYPGDYLSFIEAYSFAKPVEPGRLINLMPKPVTISNPVVQLRADMSRDDISEQMVPPHFTNLQHGLALARRQLSAQDTPNRQIVLITDGLPTAHFEGETLYLLYPPDPRTEAATLREGLLCQRAGITINLFLLPSWSQTEEDVRFGYRLAESTKGRVFFTAGHDLDRYVVWDYLSRRREILG</sequence>
<dbReference type="InterPro" id="IPR036465">
    <property type="entry name" value="vWFA_dom_sf"/>
</dbReference>